<dbReference type="GO" id="GO:0016798">
    <property type="term" value="F:hydrolase activity, acting on glycosyl bonds"/>
    <property type="evidence" value="ECO:0007669"/>
    <property type="project" value="InterPro"/>
</dbReference>
<sequence>MRISKLKRKIGYILLSCMIVSCMPTNVLAETINNGFRNTYVEPQFGNEDNEQELETKIVKEALEKRESNVKHFLKEDNSYEAVIYNDPVHYLDNGVWKDIDNSFSEIEDKKEYTYKEIDDNKEQDRYINEEKDTKKNNSNTENNDEVKDKKLKDINREKTNDLKEDSNPNDNNKKENYYKDNKSSTENESEKKDNNNNVSEEKRSQDIKKSEEKDIIKSTSEKNNYKKEIENKNIDKVKNTNNIKKDNLDNTTDQNKKIKDKKIKDKKIEKQKFLINKNNDFKVKIAKNAKSNQLVTIQKNKYKVQWKIDDVNSSLVKIIPKDNDKIEKDIDNTVENKIKKLKVKNKGKVNEVEQKGIIKENEKDKTVANVSSEVKFENIRNNIDLQYNISSQKLKEYIILNNKVENPEFKFKIKASNLIPKIEEDNSISFYAEDDSQKKIFDIDAPFMIDANNVTSDDIKVELIKDGDEYILVLKPNTKWLNNTERKYPVKIDPTENSSLGVKDIQDAYVNSSEPNKNRQKDFFITVGYGKYTKVSRGFIKFNKLPKLSSSEMVVKATIELTLPTENKTANQVNVHEVKKDWSSKGITWNNKPDYNNEVLDYEMVKERKKYSWDISSLAKKWYTEGSNYGIMFKQKQENPGSGVNEFLSSDNGDQYSAYRPVANIAYVNTSGIENYWTYHSQDAGRAGTVYVNDYTGNLTLIHDDLELNGNKMPISLKHIYNTNEVYDTDSEYVNKVKDSRYGNGFRLNLSQKIEYKNGKYVYTDEDGTRHYFNFNKSKNLYEDETGIDLKLKVIPNDAMCTYTVTDKDNNKLIFLKSGYLYKIKDKSENTITLSYNGATLTRVIDGVGREVFLNIYDSGYLKNIEYPKGTVIASFAYNGGKLSQITYMDGKKTQYLYNSKNNRLETVKNINGSAFKYDYYTGSANRISKITEIGMNNELGTSLNLKYGYNTTEFKNINKKGKEINKKEIYQFNNQGNTISVRDENGQALYYKYSNNISSNKLTLESKLQKTITNFLKNHNAEYDDKWKVDKWGKSEGVGQYDSIYNYSGKRSLKITKNNKGDRHFYSQELNLEKGKKYTFSAYTATKDISNSNKKGAAIFINYQNKDGKWETEESKFISGTNDWVRNEIAFELPKDSASNTVYARVGIVEETGTAYFDCLQLEEGVVANRYNLIENPNFIGQDYWSKSASCTAADKLVTVDKNDTTYPTNLDKERTAFLLNGEGSKEKNVYQSLNLSGKKGDVFVLGGWAKANSVALKSRRYFALDVGFERYDGKFDWKPISFNEDSTQWQYICDRIIADNDYKSVKVYCIYYNNENKAYFDAVQLYREEFGVSYKYDENGNIVSVKDLSGKESKFQYNGNNELINKINPDGSNYRYDYDDKNNLIHAISGENVVYSFQYDKYGNPVKAKVGDDNLSINTESTYTEDGNYMKSIKDSRGNIVTYDYDRTKGNLKSVKDAKGSVINNNYDSLDRLKDVEKKVGGKEVRNDYEYTDEDQLASIKHNGFEYNFSYDNFGRNSSVTVGKNKQNLTSTEYDDDSGKVIKENFGNNQYIKYGYDDCHRVNSQFYGKEGKEVEKYNYAYDAEGNLALKKDLENDVLYRYNYDLSNRITEINNSDGEITKYNYDDNNNIKTIFEKIYGKDYTTNYSYNKDNKLTNVYYNRGENKDIKGEKFPLNNNTSGLSGTTAYTSDSVFEKDKDSEENVLSNYEGTKNLLSNSSFESDLANWTAGDWSKLSGKGRIVKDGLDGNKCLEIYDDNPSTKKGTNTVTYQYVNFSAPISTNKQYNLSTFAKRIGNAQPVISIMTYDANNKEIQNSYVIKNHSIENNKWTRIDSTFTVPKNTKKVLIALRGSVKDSDRIRFDKVQLEEKPYASPYTASQSNGTRTLYKLRPEKTAGTMSVWFNTKGTATGNSRIVLSNETDKALINLYIDSNNKLNLALKKEDGTFVNVITLNDSVTSNTWHLAAIRWQLEGKTLKCKVYLDKNSMEKTISDFKDFSGCVTGIGSSVPGKYQINGYLKNFNYCREAIKDEEINNLFKEGKDSTQSHTNINYNYDNLGRLVGKNLNTSKGKFNVSYGYEKGKDANSTTNLVKTVDNDGNKIEYSYDANENIDEAIYNKGSSDEKKIKYYYDEADQLIREDNKIIDKTVVYDYDVGGNITSKKIYKYTTEKDLKNKTPELTYNYKYEDDNWKDKLTKIEIVKDGKTTTKEISSDNIGNFTKYDGYTFDWESGRQLKEIKGNGKNIEFEYNDEGIRTRKITDDEDIYYHVVDDKVTYEVIYNNDGEEEEIYYTYDGDDRLVSLNFKGQEYYYVRNAENDIIALTDNSGKVVVSYAYDSWGKLLGIEGELKDTLGVKNPYRYKGYRYDSETGLYYLKARYYNPELGRFISVDAVVGKTGEILSHNLFSYCANNPVNAIDEDGNRFEWIKSKWNAAKKAVSTGVKKVVSGVKRVAARVVSGVKKAVRSASNWVRNKFRGRTYTTTRTSSNRSRKWINTGWKNIKKAHHTIVRYTSPRAMVNPKRYASQERMNEDIGTRILKDLQEDMVFVASVLTVAMTMSEINDTLDMYSLSGNGINVFSPGKGFQYAKEIGGDAIKGGSKAKNLYKAEGLLKMDLQKFGKTIKKLDKSSLLRKSEKHIFSDKHIKGKIMDLGNNKQEIMNSGLDIIEKLDIKGMLREGPTQIKTIINGHEAEIRIFIKNGKIMNFDMFKGHSPRNMGNTIKYP</sequence>
<keyword evidence="2" id="KW-0964">Secreted</keyword>
<gene>
    <name evidence="11" type="ORF">FCV25_14265</name>
</gene>
<evidence type="ECO:0000259" key="9">
    <source>
        <dbReference type="Pfam" id="PF20148"/>
    </source>
</evidence>
<feature type="domain" description="Carbohydrate-binding module family 96" evidence="10">
    <location>
        <begin position="504"/>
        <end position="655"/>
    </location>
</feature>
<feature type="domain" description="CBM-cenC" evidence="7">
    <location>
        <begin position="1016"/>
        <end position="1144"/>
    </location>
</feature>
<feature type="signal peptide" evidence="6">
    <location>
        <begin position="1"/>
        <end position="29"/>
    </location>
</feature>
<keyword evidence="4" id="KW-0378">Hydrolase</keyword>
<evidence type="ECO:0000256" key="4">
    <source>
        <dbReference type="ARBA" id="ARBA00022801"/>
    </source>
</evidence>
<evidence type="ECO:0000256" key="5">
    <source>
        <dbReference type="SAM" id="MobiDB-lite"/>
    </source>
</evidence>
<dbReference type="Pfam" id="PF15534">
    <property type="entry name" value="Ntox35"/>
    <property type="match status" value="1"/>
</dbReference>
<dbReference type="InterPro" id="IPR006530">
    <property type="entry name" value="YD"/>
</dbReference>
<evidence type="ECO:0000256" key="3">
    <source>
        <dbReference type="ARBA" id="ARBA00022729"/>
    </source>
</evidence>
<dbReference type="Gene3D" id="2.60.120.260">
    <property type="entry name" value="Galactose-binding domain-like"/>
    <property type="match status" value="2"/>
</dbReference>
<dbReference type="InterPro" id="IPR055372">
    <property type="entry name" value="CBM96"/>
</dbReference>
<feature type="compositionally biased region" description="Basic and acidic residues" evidence="5">
    <location>
        <begin position="145"/>
        <end position="220"/>
    </location>
</feature>
<dbReference type="GO" id="GO:0005576">
    <property type="term" value="C:extracellular region"/>
    <property type="evidence" value="ECO:0007669"/>
    <property type="project" value="UniProtKB-SubCell"/>
</dbReference>
<dbReference type="SUPFAM" id="SSF49785">
    <property type="entry name" value="Galactose-binding domain-like"/>
    <property type="match status" value="1"/>
</dbReference>
<feature type="compositionally biased region" description="Basic and acidic residues" evidence="5">
    <location>
        <begin position="124"/>
        <end position="136"/>
    </location>
</feature>
<dbReference type="PANTHER" id="PTHR32305">
    <property type="match status" value="1"/>
</dbReference>
<dbReference type="Pfam" id="PF20148">
    <property type="entry name" value="DUF6531"/>
    <property type="match status" value="1"/>
</dbReference>
<evidence type="ECO:0000313" key="12">
    <source>
        <dbReference type="Proteomes" id="UP000472521"/>
    </source>
</evidence>
<dbReference type="NCBIfam" id="TIGR01643">
    <property type="entry name" value="YD_repeat_2x"/>
    <property type="match status" value="2"/>
</dbReference>
<feature type="domain" description="DUF6531" evidence="9">
    <location>
        <begin position="693"/>
        <end position="774"/>
    </location>
</feature>
<feature type="region of interest" description="Disordered" evidence="5">
    <location>
        <begin position="124"/>
        <end position="220"/>
    </location>
</feature>
<evidence type="ECO:0000313" key="11">
    <source>
        <dbReference type="EMBL" id="NFF02909.1"/>
    </source>
</evidence>
<dbReference type="EMBL" id="SWND01000008">
    <property type="protein sequence ID" value="NFF02909.1"/>
    <property type="molecule type" value="Genomic_DNA"/>
</dbReference>
<feature type="chain" id="PRO_5043994578" evidence="6">
    <location>
        <begin position="30"/>
        <end position="2722"/>
    </location>
</feature>
<dbReference type="InterPro" id="IPR003305">
    <property type="entry name" value="CenC_carb-bd"/>
</dbReference>
<evidence type="ECO:0000256" key="6">
    <source>
        <dbReference type="SAM" id="SignalP"/>
    </source>
</evidence>
<dbReference type="Pfam" id="PF24517">
    <property type="entry name" value="CBM96"/>
    <property type="match status" value="1"/>
</dbReference>
<evidence type="ECO:0000256" key="2">
    <source>
        <dbReference type="ARBA" id="ARBA00022525"/>
    </source>
</evidence>
<dbReference type="InterPro" id="IPR050708">
    <property type="entry name" value="T6SS_VgrG/RHS"/>
</dbReference>
<evidence type="ECO:0000259" key="8">
    <source>
        <dbReference type="Pfam" id="PF15534"/>
    </source>
</evidence>
<dbReference type="Proteomes" id="UP000472521">
    <property type="component" value="Unassembled WGS sequence"/>
</dbReference>
<organism evidence="11 12">
    <name type="scientific">Clostridium botulinum</name>
    <dbReference type="NCBI Taxonomy" id="1491"/>
    <lineage>
        <taxon>Bacteria</taxon>
        <taxon>Bacillati</taxon>
        <taxon>Bacillota</taxon>
        <taxon>Clostridia</taxon>
        <taxon>Eubacteriales</taxon>
        <taxon>Clostridiaceae</taxon>
        <taxon>Clostridium</taxon>
    </lineage>
</organism>
<dbReference type="InterPro" id="IPR029109">
    <property type="entry name" value="Ntox35"/>
</dbReference>
<dbReference type="InterPro" id="IPR008979">
    <property type="entry name" value="Galactose-bd-like_sf"/>
</dbReference>
<evidence type="ECO:0000259" key="10">
    <source>
        <dbReference type="Pfam" id="PF24517"/>
    </source>
</evidence>
<feature type="domain" description="CBM-cenC" evidence="7">
    <location>
        <begin position="1714"/>
        <end position="1852"/>
    </location>
</feature>
<dbReference type="NCBIfam" id="TIGR03696">
    <property type="entry name" value="Rhs_assc_core"/>
    <property type="match status" value="1"/>
</dbReference>
<proteinExistence type="predicted"/>
<protein>
    <submittedName>
        <fullName evidence="11">DNRLRE domain-containing protein</fullName>
    </submittedName>
</protein>
<evidence type="ECO:0000259" key="7">
    <source>
        <dbReference type="Pfam" id="PF02018"/>
    </source>
</evidence>
<dbReference type="Gene3D" id="2.180.10.10">
    <property type="entry name" value="RHS repeat-associated core"/>
    <property type="match status" value="2"/>
</dbReference>
<dbReference type="PANTHER" id="PTHR32305:SF17">
    <property type="entry name" value="TRNA NUCLEASE WAPA"/>
    <property type="match status" value="1"/>
</dbReference>
<dbReference type="Pfam" id="PF02018">
    <property type="entry name" value="CBM_4_9"/>
    <property type="match status" value="2"/>
</dbReference>
<dbReference type="NCBIfam" id="NF033679">
    <property type="entry name" value="DNRLRE_dom"/>
    <property type="match status" value="1"/>
</dbReference>
<dbReference type="InterPro" id="IPR045351">
    <property type="entry name" value="DUF6531"/>
</dbReference>
<dbReference type="InterPro" id="IPR013320">
    <property type="entry name" value="ConA-like_dom_sf"/>
</dbReference>
<feature type="domain" description="Bacterial toxin 35" evidence="8">
    <location>
        <begin position="2634"/>
        <end position="2701"/>
    </location>
</feature>
<name>A0A6B4K4V7_CLOBO</name>
<comment type="caution">
    <text evidence="11">The sequence shown here is derived from an EMBL/GenBank/DDBJ whole genome shotgun (WGS) entry which is preliminary data.</text>
</comment>
<reference evidence="11 12" key="1">
    <citation type="submission" date="2019-04" db="EMBL/GenBank/DDBJ databases">
        <title>Genome sequencing of Clostridium botulinum Groups I-IV and Clostridium butyricum.</title>
        <authorList>
            <person name="Brunt J."/>
            <person name="Van Vliet A.H.M."/>
            <person name="Stringer S.C."/>
            <person name="Carter A.T."/>
            <person name="Peck M.W."/>
        </authorList>
    </citation>
    <scope>NUCLEOTIDE SEQUENCE [LARGE SCALE GENOMIC DNA]</scope>
    <source>
        <strain evidence="11 12">IFR 18/054</strain>
    </source>
</reference>
<dbReference type="SUPFAM" id="SSF49899">
    <property type="entry name" value="Concanavalin A-like lectins/glucanases"/>
    <property type="match status" value="1"/>
</dbReference>
<accession>A0A6B4K4V7</accession>
<evidence type="ECO:0000256" key="1">
    <source>
        <dbReference type="ARBA" id="ARBA00004613"/>
    </source>
</evidence>
<dbReference type="PROSITE" id="PS51257">
    <property type="entry name" value="PROKAR_LIPOPROTEIN"/>
    <property type="match status" value="1"/>
</dbReference>
<keyword evidence="3 6" id="KW-0732">Signal</keyword>
<dbReference type="InterPro" id="IPR022385">
    <property type="entry name" value="Rhs_assc_core"/>
</dbReference>
<comment type="subcellular location">
    <subcellularLocation>
        <location evidence="1">Secreted</location>
    </subcellularLocation>
</comment>